<proteinExistence type="predicted"/>
<sequence>MDLPATGSCTAAEKYTGTNFAPDCLVGRWMLWSHAAYAESDLRFFCSHHQSHLRTRIRNYLTLHVNREIKNYFKIDHFDKKKNFP</sequence>
<comment type="caution">
    <text evidence="1">The sequence shown here is derived from an EMBL/GenBank/DDBJ whole genome shotgun (WGS) entry which is preliminary data.</text>
</comment>
<protein>
    <submittedName>
        <fullName evidence="1">Uncharacterized protein</fullName>
    </submittedName>
</protein>
<dbReference type="AlphaFoldDB" id="A0A3M7S5K3"/>
<gene>
    <name evidence="1" type="ORF">BpHYR1_046261</name>
</gene>
<accession>A0A3M7S5K3</accession>
<dbReference type="EMBL" id="REGN01002020">
    <property type="protein sequence ID" value="RNA30925.1"/>
    <property type="molecule type" value="Genomic_DNA"/>
</dbReference>
<evidence type="ECO:0000313" key="1">
    <source>
        <dbReference type="EMBL" id="RNA30925.1"/>
    </source>
</evidence>
<dbReference type="Proteomes" id="UP000276133">
    <property type="component" value="Unassembled WGS sequence"/>
</dbReference>
<organism evidence="1 2">
    <name type="scientific">Brachionus plicatilis</name>
    <name type="common">Marine rotifer</name>
    <name type="synonym">Brachionus muelleri</name>
    <dbReference type="NCBI Taxonomy" id="10195"/>
    <lineage>
        <taxon>Eukaryota</taxon>
        <taxon>Metazoa</taxon>
        <taxon>Spiralia</taxon>
        <taxon>Gnathifera</taxon>
        <taxon>Rotifera</taxon>
        <taxon>Eurotatoria</taxon>
        <taxon>Monogononta</taxon>
        <taxon>Pseudotrocha</taxon>
        <taxon>Ploima</taxon>
        <taxon>Brachionidae</taxon>
        <taxon>Brachionus</taxon>
    </lineage>
</organism>
<keyword evidence="2" id="KW-1185">Reference proteome</keyword>
<evidence type="ECO:0000313" key="2">
    <source>
        <dbReference type="Proteomes" id="UP000276133"/>
    </source>
</evidence>
<name>A0A3M7S5K3_BRAPC</name>
<reference evidence="1 2" key="1">
    <citation type="journal article" date="2018" name="Sci. Rep.">
        <title>Genomic signatures of local adaptation to the degree of environmental predictability in rotifers.</title>
        <authorList>
            <person name="Franch-Gras L."/>
            <person name="Hahn C."/>
            <person name="Garcia-Roger E.M."/>
            <person name="Carmona M.J."/>
            <person name="Serra M."/>
            <person name="Gomez A."/>
        </authorList>
    </citation>
    <scope>NUCLEOTIDE SEQUENCE [LARGE SCALE GENOMIC DNA]</scope>
    <source>
        <strain evidence="1">HYR1</strain>
    </source>
</reference>